<dbReference type="Proteomes" id="UP001362999">
    <property type="component" value="Unassembled WGS sequence"/>
</dbReference>
<protein>
    <submittedName>
        <fullName evidence="1">Uncharacterized protein</fullName>
    </submittedName>
</protein>
<evidence type="ECO:0000313" key="2">
    <source>
        <dbReference type="Proteomes" id="UP001362999"/>
    </source>
</evidence>
<dbReference type="AlphaFoldDB" id="A0AAW0DJ10"/>
<reference evidence="1 2" key="1">
    <citation type="journal article" date="2024" name="J Genomics">
        <title>Draft genome sequencing and assembly of Favolaschia claudopus CIRM-BRFM 2984 isolated from oak limbs.</title>
        <authorList>
            <person name="Navarro D."/>
            <person name="Drula E."/>
            <person name="Chaduli D."/>
            <person name="Cazenave R."/>
            <person name="Ahrendt S."/>
            <person name="Wang J."/>
            <person name="Lipzen A."/>
            <person name="Daum C."/>
            <person name="Barry K."/>
            <person name="Grigoriev I.V."/>
            <person name="Favel A."/>
            <person name="Rosso M.N."/>
            <person name="Martin F."/>
        </authorList>
    </citation>
    <scope>NUCLEOTIDE SEQUENCE [LARGE SCALE GENOMIC DNA]</scope>
    <source>
        <strain evidence="1 2">CIRM-BRFM 2984</strain>
    </source>
</reference>
<name>A0AAW0DJ10_9AGAR</name>
<dbReference type="EMBL" id="JAWWNJ010000007">
    <property type="protein sequence ID" value="KAK7052550.1"/>
    <property type="molecule type" value="Genomic_DNA"/>
</dbReference>
<comment type="caution">
    <text evidence="1">The sequence shown here is derived from an EMBL/GenBank/DDBJ whole genome shotgun (WGS) entry which is preliminary data.</text>
</comment>
<accession>A0AAW0DJ10</accession>
<organism evidence="1 2">
    <name type="scientific">Favolaschia claudopus</name>
    <dbReference type="NCBI Taxonomy" id="2862362"/>
    <lineage>
        <taxon>Eukaryota</taxon>
        <taxon>Fungi</taxon>
        <taxon>Dikarya</taxon>
        <taxon>Basidiomycota</taxon>
        <taxon>Agaricomycotina</taxon>
        <taxon>Agaricomycetes</taxon>
        <taxon>Agaricomycetidae</taxon>
        <taxon>Agaricales</taxon>
        <taxon>Marasmiineae</taxon>
        <taxon>Mycenaceae</taxon>
        <taxon>Favolaschia</taxon>
    </lineage>
</organism>
<keyword evidence="2" id="KW-1185">Reference proteome</keyword>
<gene>
    <name evidence="1" type="ORF">R3P38DRAFT_3344381</name>
</gene>
<proteinExistence type="predicted"/>
<evidence type="ECO:0000313" key="1">
    <source>
        <dbReference type="EMBL" id="KAK7052550.1"/>
    </source>
</evidence>
<sequence length="295" mass="32331">MSDITVSGLSLNALRWYCEEDIYVLYYIFRSRSVLVYLESLALLLDTPSTRAEDGETPTANVRRRIEPACFARAKRRARSGPEKEEKDEKGTHAACIALSAWLEMEARDIAALPLAFASPPKTYDEEDAWSMYALPLLNERPLLLLDCNESGRQGGQRLRLDIAPRRKRRIPTASALLRIGGRIGGQRGRGILGGLRGVGAIARGGGGAHLRLVVPPQPPFLGIFADQTPGDATRAGRMIARALWAASERKRRPQRETLTLAFLDLHFSHACAVRSLGGIKTSGEGDARCSWGAV</sequence>